<evidence type="ECO:0000313" key="3">
    <source>
        <dbReference type="Proteomes" id="UP001341281"/>
    </source>
</evidence>
<evidence type="ECO:0000256" key="1">
    <source>
        <dbReference type="SAM" id="SignalP"/>
    </source>
</evidence>
<keyword evidence="1" id="KW-0732">Signal</keyword>
<dbReference type="SUPFAM" id="SSF101148">
    <property type="entry name" value="Plant invertase/pectin methylesterase inhibitor"/>
    <property type="match status" value="1"/>
</dbReference>
<evidence type="ECO:0008006" key="4">
    <source>
        <dbReference type="Google" id="ProtNLM"/>
    </source>
</evidence>
<dbReference type="PANTHER" id="PTHR34838:SF3">
    <property type="entry name" value="OS08G0142100 PROTEIN"/>
    <property type="match status" value="1"/>
</dbReference>
<feature type="signal peptide" evidence="1">
    <location>
        <begin position="1"/>
        <end position="21"/>
    </location>
</feature>
<dbReference type="AlphaFoldDB" id="A0AAQ3URK4"/>
<accession>A0AAQ3URK4</accession>
<gene>
    <name evidence="2" type="ORF">U9M48_040923</name>
</gene>
<keyword evidence="3" id="KW-1185">Reference proteome</keyword>
<protein>
    <recommendedName>
        <fullName evidence="4">Pectinesterase inhibitor domain-containing protein</fullName>
    </recommendedName>
</protein>
<feature type="chain" id="PRO_5042958804" description="Pectinesterase inhibitor domain-containing protein" evidence="1">
    <location>
        <begin position="22"/>
        <end position="184"/>
    </location>
</feature>
<dbReference type="Gene3D" id="1.20.140.40">
    <property type="entry name" value="Invertase/pectin methylesterase inhibitor family protein"/>
    <property type="match status" value="1"/>
</dbReference>
<dbReference type="Proteomes" id="UP001341281">
    <property type="component" value="Chromosome 09"/>
</dbReference>
<proteinExistence type="predicted"/>
<evidence type="ECO:0000313" key="2">
    <source>
        <dbReference type="EMBL" id="WVZ95122.1"/>
    </source>
</evidence>
<dbReference type="PANTHER" id="PTHR34838">
    <property type="entry name" value="OS08G0142100 PROTEIN-RELATED"/>
    <property type="match status" value="1"/>
</dbReference>
<reference evidence="2 3" key="1">
    <citation type="submission" date="2024-02" db="EMBL/GenBank/DDBJ databases">
        <title>High-quality chromosome-scale genome assembly of Pensacola bahiagrass (Paspalum notatum Flugge var. saurae).</title>
        <authorList>
            <person name="Vega J.M."/>
            <person name="Podio M."/>
            <person name="Orjuela J."/>
            <person name="Siena L.A."/>
            <person name="Pessino S.C."/>
            <person name="Combes M.C."/>
            <person name="Mariac C."/>
            <person name="Albertini E."/>
            <person name="Pupilli F."/>
            <person name="Ortiz J.P.A."/>
            <person name="Leblanc O."/>
        </authorList>
    </citation>
    <scope>NUCLEOTIDE SEQUENCE [LARGE SCALE GENOMIC DNA]</scope>
    <source>
        <strain evidence="2">R1</strain>
        <tissue evidence="2">Leaf</tissue>
    </source>
</reference>
<dbReference type="NCBIfam" id="TIGR01614">
    <property type="entry name" value="PME_inhib"/>
    <property type="match status" value="1"/>
</dbReference>
<organism evidence="2 3">
    <name type="scientific">Paspalum notatum var. saurae</name>
    <dbReference type="NCBI Taxonomy" id="547442"/>
    <lineage>
        <taxon>Eukaryota</taxon>
        <taxon>Viridiplantae</taxon>
        <taxon>Streptophyta</taxon>
        <taxon>Embryophyta</taxon>
        <taxon>Tracheophyta</taxon>
        <taxon>Spermatophyta</taxon>
        <taxon>Magnoliopsida</taxon>
        <taxon>Liliopsida</taxon>
        <taxon>Poales</taxon>
        <taxon>Poaceae</taxon>
        <taxon>PACMAD clade</taxon>
        <taxon>Panicoideae</taxon>
        <taxon>Andropogonodae</taxon>
        <taxon>Paspaleae</taxon>
        <taxon>Paspalinae</taxon>
        <taxon>Paspalum</taxon>
    </lineage>
</organism>
<dbReference type="InterPro" id="IPR035513">
    <property type="entry name" value="Invertase/methylesterase_inhib"/>
</dbReference>
<dbReference type="EMBL" id="CP144753">
    <property type="protein sequence ID" value="WVZ95122.1"/>
    <property type="molecule type" value="Genomic_DNA"/>
</dbReference>
<sequence>MTTSFVLAVLLFSLTASFAAGDPCNNVPTMTWEEACVKACATDPDNAARLELCKQTLQSGPDSAEVTVYVLIATRLAKLKYEDTMAEMDQMMGPGNLGADEKAAISLCKKKYGEASSLLASVNDQLFACDLSRVRQEFIDAQVAVGACQNSMWAYQSMSLLTKVSADNDLTVVAYLLGALIVGR</sequence>
<name>A0AAQ3URK4_PASNO</name>
<dbReference type="GO" id="GO:0004857">
    <property type="term" value="F:enzyme inhibitor activity"/>
    <property type="evidence" value="ECO:0007669"/>
    <property type="project" value="InterPro"/>
</dbReference>
<dbReference type="InterPro" id="IPR006501">
    <property type="entry name" value="Pectinesterase_inhib_dom"/>
</dbReference>